<dbReference type="EMBL" id="CH473953">
    <property type="protein sequence ID" value="EDM12780.1"/>
    <property type="molecule type" value="Genomic_DNA"/>
</dbReference>
<protein>
    <submittedName>
        <fullName evidence="2">RCG48154</fullName>
    </submittedName>
</protein>
<reference evidence="3" key="1">
    <citation type="submission" date="2005-09" db="EMBL/GenBank/DDBJ databases">
        <authorList>
            <person name="Mural R.J."/>
            <person name="Li P.W."/>
            <person name="Adams M.D."/>
            <person name="Amanatides P.G."/>
            <person name="Baden-Tillson H."/>
            <person name="Barnstead M."/>
            <person name="Chin S.H."/>
            <person name="Dew I."/>
            <person name="Evans C.A."/>
            <person name="Ferriera S."/>
            <person name="Flanigan M."/>
            <person name="Fosler C."/>
            <person name="Glodek A."/>
            <person name="Gu Z."/>
            <person name="Holt R.A."/>
            <person name="Jennings D."/>
            <person name="Kraft C.L."/>
            <person name="Lu F."/>
            <person name="Nguyen T."/>
            <person name="Nusskern D.R."/>
            <person name="Pfannkoch C.M."/>
            <person name="Sitter C."/>
            <person name="Sutton G.G."/>
            <person name="Venter J.C."/>
            <person name="Wang Z."/>
            <person name="Woodage T."/>
            <person name="Zheng X.H."/>
            <person name="Zhong F."/>
        </authorList>
    </citation>
    <scope>NUCLEOTIDE SEQUENCE [LARGE SCALE GENOMIC DNA]</scope>
    <source>
        <strain>BN</strain>
        <strain evidence="3">Sprague-Dawley</strain>
    </source>
</reference>
<dbReference type="AlphaFoldDB" id="A6HZZ9"/>
<keyword evidence="1" id="KW-0812">Transmembrane</keyword>
<organism evidence="2 3">
    <name type="scientific">Rattus norvegicus</name>
    <name type="common">Rat</name>
    <dbReference type="NCBI Taxonomy" id="10116"/>
    <lineage>
        <taxon>Eukaryota</taxon>
        <taxon>Metazoa</taxon>
        <taxon>Chordata</taxon>
        <taxon>Craniata</taxon>
        <taxon>Vertebrata</taxon>
        <taxon>Euteleostomi</taxon>
        <taxon>Mammalia</taxon>
        <taxon>Eutheria</taxon>
        <taxon>Euarchontoglires</taxon>
        <taxon>Glires</taxon>
        <taxon>Rodentia</taxon>
        <taxon>Myomorpha</taxon>
        <taxon>Muroidea</taxon>
        <taxon>Muridae</taxon>
        <taxon>Murinae</taxon>
        <taxon>Rattus</taxon>
    </lineage>
</organism>
<accession>A6HZZ9</accession>
<gene>
    <name evidence="2" type="ORF">rCG_48154</name>
</gene>
<evidence type="ECO:0000256" key="1">
    <source>
        <dbReference type="SAM" id="Phobius"/>
    </source>
</evidence>
<keyword evidence="1" id="KW-1133">Transmembrane helix</keyword>
<sequence>MFERMDKNRETALTLKNRNCEFLYLLFLLFFIAQKFFINKKSLGVGDLAQW</sequence>
<dbReference type="Proteomes" id="UP000234681">
    <property type="component" value="Chromosome 1"/>
</dbReference>
<keyword evidence="1" id="KW-0472">Membrane</keyword>
<feature type="transmembrane region" description="Helical" evidence="1">
    <location>
        <begin position="21"/>
        <end position="38"/>
    </location>
</feature>
<evidence type="ECO:0000313" key="2">
    <source>
        <dbReference type="EMBL" id="EDM12780.1"/>
    </source>
</evidence>
<name>A6HZZ9_RAT</name>
<evidence type="ECO:0000313" key="3">
    <source>
        <dbReference type="Proteomes" id="UP000234681"/>
    </source>
</evidence>
<proteinExistence type="predicted"/>